<keyword evidence="9" id="KW-0675">Receptor</keyword>
<dbReference type="PANTHER" id="PTHR40980:SF4">
    <property type="entry name" value="TONB-DEPENDENT RECEPTOR-LIKE BETA-BARREL DOMAIN-CONTAINING PROTEIN"/>
    <property type="match status" value="1"/>
</dbReference>
<evidence type="ECO:0000256" key="6">
    <source>
        <dbReference type="SAM" id="SignalP"/>
    </source>
</evidence>
<keyword evidence="10" id="KW-1185">Reference proteome</keyword>
<evidence type="ECO:0000313" key="9">
    <source>
        <dbReference type="EMBL" id="MDQ8207733.1"/>
    </source>
</evidence>
<dbReference type="Gene3D" id="2.60.40.1120">
    <property type="entry name" value="Carboxypeptidase-like, regulatory domain"/>
    <property type="match status" value="1"/>
</dbReference>
<dbReference type="InterPro" id="IPR037066">
    <property type="entry name" value="Plug_dom_sf"/>
</dbReference>
<dbReference type="SUPFAM" id="SSF49464">
    <property type="entry name" value="Carboxypeptidase regulatory domain-like"/>
    <property type="match status" value="1"/>
</dbReference>
<feature type="signal peptide" evidence="6">
    <location>
        <begin position="1"/>
        <end position="25"/>
    </location>
</feature>
<keyword evidence="3" id="KW-0998">Cell outer membrane</keyword>
<dbReference type="RefSeq" id="WP_308949982.1">
    <property type="nucleotide sequence ID" value="NZ_JARXHW010000018.1"/>
</dbReference>
<dbReference type="Gene3D" id="2.40.170.20">
    <property type="entry name" value="TonB-dependent receptor, beta-barrel domain"/>
    <property type="match status" value="1"/>
</dbReference>
<dbReference type="InterPro" id="IPR008969">
    <property type="entry name" value="CarboxyPept-like_regulatory"/>
</dbReference>
<dbReference type="PANTHER" id="PTHR40980">
    <property type="entry name" value="PLUG DOMAIN-CONTAINING PROTEIN"/>
    <property type="match status" value="1"/>
</dbReference>
<dbReference type="Pfam" id="PF00593">
    <property type="entry name" value="TonB_dep_Rec_b-barrel"/>
    <property type="match status" value="1"/>
</dbReference>
<name>A0ABU1AU84_9BACT</name>
<evidence type="ECO:0000256" key="1">
    <source>
        <dbReference type="ARBA" id="ARBA00004442"/>
    </source>
</evidence>
<evidence type="ECO:0000256" key="4">
    <source>
        <dbReference type="RuleBase" id="RU003357"/>
    </source>
</evidence>
<keyword evidence="2 4" id="KW-0472">Membrane</keyword>
<gene>
    <name evidence="9" type="ORF">QEH52_09445</name>
</gene>
<dbReference type="SUPFAM" id="SSF56935">
    <property type="entry name" value="Porins"/>
    <property type="match status" value="1"/>
</dbReference>
<dbReference type="Pfam" id="PF07715">
    <property type="entry name" value="Plug"/>
    <property type="match status" value="1"/>
</dbReference>
<sequence length="1109" mass="121660">MNNKIYTSAVRVLFASLLAAQSALAIKIVVPDQYKDQVEEMKKAERQLRERELQGGGAPSDSKGISIATSEASEEAPKVAADEFLVQSVVEASATASEYEGTLAADQGLVSGQIVDKESGEPLSGVAILVEGEDIATVTAEDGRYSLGPVAAGQYTLSLIKGGYIEANVTDFTIAGGEVSVFPFALPPRPAEMSDDVYELQDFTVTAEEANNLMMQLDLVMNSESVLSVMSAEDFSKFAASDIGDAIKRVSGVSVVGGKYAVIRGLGDRYVSTTLNGLPIASPDPDRQAVQLDLFPSGLFDGLEVTKSFTPDQPATSTGGINMKIKELPDGFFANFSTSLGYHSNATGNDDFLTSGRVTSQDQWANGAEDRALPDVARSFPEDLNKAVWPLPTSPPSGFITQAEKDAAIAEANAITDALGRDNHAKTTTPGMDYGFKLSAGHGYEWADRYRFGVIGGVNYSRKARMIEDGTYFRSAAALSGTDTLSPEVFLDPDRAVGYQEGTWQESTYSSTLSWLLGVGFELDEAHKIRLHRLDLRVSEDEVEALMGQRYTNDPFSNDGDFLDTERQETLRYTERRLVSDQVLGDHTFEFDGKVLDEVQFEWGLGRDRASQDEPGFIQTRAILLDSGDWTLQPSANSAGVSRAQFASWREIIEEKESDKYDITFKRDLEGEFQTQLKLGYLSTEAQRSVFDEYVSFLGVDLSDTSNTTVPGVTDPSDPMFMFFDELAASGYEVAADVDLNSESTGQYFMLDQTLFEKFRIVGGYRFERNSSDVRVNGDTKLKGAGASNPLAGRPSSGGYEVEDWYPGLSLIYSLNDQINLRFAYSQTIALPSAREVSPYATASFSGSDVDVGNPSLQPSEVESLDIGFSYMNDAGDSFSVTVFQKTVQDRIEKVNGIGADTFKSTVSNPDPFDYSDYNVMTRSESVNADLYSWYNNPNEATLRGVELEGRKSLGFIWSGLDYLSVGGNFTYIDGTVERFPIEIASKNAVGRPVSDERALTEQPESLLNFDLTYDNPESGVRVSLIYYMVSDTLKATSLITNYDIYEASYDTVDLTISKRFADRYKISFSAKNITDSVRQKYYDVEGYEKEYESYRAGISYSISGTVEF</sequence>
<feature type="chain" id="PRO_5046195433" evidence="6">
    <location>
        <begin position="26"/>
        <end position="1109"/>
    </location>
</feature>
<evidence type="ECO:0000256" key="2">
    <source>
        <dbReference type="ARBA" id="ARBA00023136"/>
    </source>
</evidence>
<feature type="domain" description="TonB-dependent receptor-like beta-barrel" evidence="7">
    <location>
        <begin position="583"/>
        <end position="1074"/>
    </location>
</feature>
<evidence type="ECO:0000256" key="3">
    <source>
        <dbReference type="ARBA" id="ARBA00023237"/>
    </source>
</evidence>
<keyword evidence="6" id="KW-0732">Signal</keyword>
<proteinExistence type="inferred from homology"/>
<dbReference type="InterPro" id="IPR012910">
    <property type="entry name" value="Plug_dom"/>
</dbReference>
<dbReference type="Proteomes" id="UP001225316">
    <property type="component" value="Unassembled WGS sequence"/>
</dbReference>
<evidence type="ECO:0000259" key="7">
    <source>
        <dbReference type="Pfam" id="PF00593"/>
    </source>
</evidence>
<evidence type="ECO:0000256" key="5">
    <source>
        <dbReference type="SAM" id="MobiDB-lite"/>
    </source>
</evidence>
<keyword evidence="4" id="KW-0798">TonB box</keyword>
<evidence type="ECO:0000313" key="10">
    <source>
        <dbReference type="Proteomes" id="UP001225316"/>
    </source>
</evidence>
<feature type="domain" description="TonB-dependent receptor plug" evidence="8">
    <location>
        <begin position="222"/>
        <end position="320"/>
    </location>
</feature>
<comment type="caution">
    <text evidence="9">The sequence shown here is derived from an EMBL/GenBank/DDBJ whole genome shotgun (WGS) entry which is preliminary data.</text>
</comment>
<comment type="subcellular location">
    <subcellularLocation>
        <location evidence="1 4">Cell outer membrane</location>
    </subcellularLocation>
</comment>
<organism evidence="9 10">
    <name type="scientific">Thalassobacterium maritimum</name>
    <dbReference type="NCBI Taxonomy" id="3041265"/>
    <lineage>
        <taxon>Bacteria</taxon>
        <taxon>Pseudomonadati</taxon>
        <taxon>Verrucomicrobiota</taxon>
        <taxon>Opitutia</taxon>
        <taxon>Puniceicoccales</taxon>
        <taxon>Coraliomargaritaceae</taxon>
        <taxon>Thalassobacterium</taxon>
    </lineage>
</organism>
<dbReference type="EMBL" id="JARXHW010000018">
    <property type="protein sequence ID" value="MDQ8207733.1"/>
    <property type="molecule type" value="Genomic_DNA"/>
</dbReference>
<dbReference type="InterPro" id="IPR000531">
    <property type="entry name" value="Beta-barrel_TonB"/>
</dbReference>
<reference evidence="9 10" key="1">
    <citation type="submission" date="2023-04" db="EMBL/GenBank/DDBJ databases">
        <title>A novel bacteria isolated from coastal sediment.</title>
        <authorList>
            <person name="Liu X.-J."/>
            <person name="Du Z.-J."/>
        </authorList>
    </citation>
    <scope>NUCLEOTIDE SEQUENCE [LARGE SCALE GENOMIC DNA]</scope>
    <source>
        <strain evidence="9 10">SDUM461003</strain>
    </source>
</reference>
<accession>A0ABU1AU84</accession>
<feature type="region of interest" description="Disordered" evidence="5">
    <location>
        <begin position="50"/>
        <end position="71"/>
    </location>
</feature>
<comment type="similarity">
    <text evidence="4">Belongs to the TonB-dependent receptor family.</text>
</comment>
<evidence type="ECO:0000259" key="8">
    <source>
        <dbReference type="Pfam" id="PF07715"/>
    </source>
</evidence>
<dbReference type="InterPro" id="IPR036942">
    <property type="entry name" value="Beta-barrel_TonB_sf"/>
</dbReference>
<protein>
    <submittedName>
        <fullName evidence="9">TonB-dependent receptor</fullName>
    </submittedName>
</protein>
<dbReference type="Gene3D" id="2.170.130.10">
    <property type="entry name" value="TonB-dependent receptor, plug domain"/>
    <property type="match status" value="1"/>
</dbReference>
<dbReference type="Pfam" id="PF13620">
    <property type="entry name" value="CarboxypepD_reg"/>
    <property type="match status" value="1"/>
</dbReference>